<feature type="compositionally biased region" description="Acidic residues" evidence="1">
    <location>
        <begin position="241"/>
        <end position="252"/>
    </location>
</feature>
<evidence type="ECO:0000256" key="1">
    <source>
        <dbReference type="SAM" id="MobiDB-lite"/>
    </source>
</evidence>
<dbReference type="EMBL" id="CDMZ01005842">
    <property type="protein sequence ID" value="CEM55067.1"/>
    <property type="molecule type" value="Genomic_DNA"/>
</dbReference>
<proteinExistence type="predicted"/>
<gene>
    <name evidence="2" type="ORF">Cvel_2315</name>
</gene>
<reference evidence="2" key="1">
    <citation type="submission" date="2014-11" db="EMBL/GenBank/DDBJ databases">
        <authorList>
            <person name="Otto D Thomas"/>
            <person name="Naeem Raeece"/>
        </authorList>
    </citation>
    <scope>NUCLEOTIDE SEQUENCE</scope>
</reference>
<name>A0A0G4ICX4_9ALVE</name>
<dbReference type="VEuPathDB" id="CryptoDB:Cvel_2315"/>
<sequence>MASVEKNRDIGQAVDGVVDEGVLFENGLPDDVSAASFWTAFTSTSAPWEQREKALRAVRDGFPHLWGEVMALYRDRMRGIVVDEFFDLVADEKRVEALADSYAATGTLSLPFLEKEILPVIADQLFALQSKGRKTYGAPRPVYPPGEVATWDPSTDERCHLISYLQTTAIGQSQMPRECELHWLYHMPHLREFVQKVMRFPPLWTFEYNLGVGANIMKASTEKETALGFHFDSVDSSTDTASEDTAADEETETDKQAQTRLMGATAVIGILDCVRGGERVIFNEVTRPKVSAVRAVLDNFRCACPEKPIEYEGGVLTPSVVTEGVEGVLSIFDGGNRLHAVSSVKEGTRISSVFLYPTEDPTWEKGGASAASAAEFYDAPDYGDV</sequence>
<organism evidence="2">
    <name type="scientific">Chromera velia CCMP2878</name>
    <dbReference type="NCBI Taxonomy" id="1169474"/>
    <lineage>
        <taxon>Eukaryota</taxon>
        <taxon>Sar</taxon>
        <taxon>Alveolata</taxon>
        <taxon>Colpodellida</taxon>
        <taxon>Chromeraceae</taxon>
        <taxon>Chromera</taxon>
    </lineage>
</organism>
<protein>
    <submittedName>
        <fullName evidence="2">Uncharacterized protein</fullName>
    </submittedName>
</protein>
<feature type="region of interest" description="Disordered" evidence="1">
    <location>
        <begin position="233"/>
        <end position="257"/>
    </location>
</feature>
<evidence type="ECO:0000313" key="2">
    <source>
        <dbReference type="EMBL" id="CEM55067.1"/>
    </source>
</evidence>
<accession>A0A0G4ICX4</accession>
<dbReference type="AlphaFoldDB" id="A0A0G4ICX4"/>